<dbReference type="InterPro" id="IPR001646">
    <property type="entry name" value="5peptide_repeat"/>
</dbReference>
<dbReference type="EMBL" id="MDLC01000002">
    <property type="protein sequence ID" value="ODS25040.1"/>
    <property type="molecule type" value="Genomic_DNA"/>
</dbReference>
<dbReference type="AlphaFoldDB" id="A0A1D2QU21"/>
<evidence type="ECO:0000313" key="2">
    <source>
        <dbReference type="Proteomes" id="UP000242502"/>
    </source>
</evidence>
<gene>
    <name evidence="1" type="ORF">AB835_00610</name>
</gene>
<dbReference type="Pfam" id="PF13599">
    <property type="entry name" value="Pentapeptide_4"/>
    <property type="match status" value="1"/>
</dbReference>
<reference evidence="1 2" key="1">
    <citation type="journal article" date="2016" name="Appl. Environ. Microbiol.">
        <title>Lack of Overt Genome Reduction in the Bryostatin-Producing Bryozoan Symbiont "Candidatus Endobugula sertula".</title>
        <authorList>
            <person name="Miller I.J."/>
            <person name="Vanee N."/>
            <person name="Fong S.S."/>
            <person name="Lim-Fong G.E."/>
            <person name="Kwan J.C."/>
        </authorList>
    </citation>
    <scope>NUCLEOTIDE SEQUENCE [LARGE SCALE GENOMIC DNA]</scope>
    <source>
        <strain evidence="1">AB1-4</strain>
    </source>
</reference>
<evidence type="ECO:0008006" key="3">
    <source>
        <dbReference type="Google" id="ProtNLM"/>
    </source>
</evidence>
<evidence type="ECO:0000313" key="1">
    <source>
        <dbReference type="EMBL" id="ODS25040.1"/>
    </source>
</evidence>
<name>A0A1D2QU21_9GAMM</name>
<organism evidence="1 2">
    <name type="scientific">Candidatus Endobugula sertula</name>
    <name type="common">Bugula neritina bacterial symbiont</name>
    <dbReference type="NCBI Taxonomy" id="62101"/>
    <lineage>
        <taxon>Bacteria</taxon>
        <taxon>Pseudomonadati</taxon>
        <taxon>Pseudomonadota</taxon>
        <taxon>Gammaproteobacteria</taxon>
        <taxon>Cellvibrionales</taxon>
        <taxon>Cellvibrionaceae</taxon>
        <taxon>Candidatus Endobugula</taxon>
    </lineage>
</organism>
<dbReference type="Proteomes" id="UP000242502">
    <property type="component" value="Unassembled WGS sequence"/>
</dbReference>
<protein>
    <recommendedName>
        <fullName evidence="3">Pentapeptide repeat-containing protein</fullName>
    </recommendedName>
</protein>
<dbReference type="PANTHER" id="PTHR14136:SF17">
    <property type="entry name" value="BTB_POZ DOMAIN-CONTAINING PROTEIN KCTD9"/>
    <property type="match status" value="1"/>
</dbReference>
<accession>A0A1D2QU21</accession>
<dbReference type="PANTHER" id="PTHR14136">
    <property type="entry name" value="BTB_POZ DOMAIN-CONTAINING PROTEIN KCTD9"/>
    <property type="match status" value="1"/>
</dbReference>
<dbReference type="Gene3D" id="2.160.20.80">
    <property type="entry name" value="E3 ubiquitin-protein ligase SopA"/>
    <property type="match status" value="1"/>
</dbReference>
<proteinExistence type="predicted"/>
<dbReference type="SUPFAM" id="SSF141571">
    <property type="entry name" value="Pentapeptide repeat-like"/>
    <property type="match status" value="1"/>
</dbReference>
<comment type="caution">
    <text evidence="1">The sequence shown here is derived from an EMBL/GenBank/DDBJ whole genome shotgun (WGS) entry which is preliminary data.</text>
</comment>
<dbReference type="Pfam" id="PF00805">
    <property type="entry name" value="Pentapeptide"/>
    <property type="match status" value="1"/>
</dbReference>
<dbReference type="STRING" id="62101.AB835_00610"/>
<sequence>MLDTLSYLIEKNQTARNIHISNKDLSHVDLQYLRGDSLVFDNVNLSHALLNHIQWRHCQLQHVNLNKTLLKKATLRLCEWNNVQASYSHFTQAKFENSSAQACIFDDADFSHASLIDSDMSRASLQRTNLQHATVTELNLRGADLRGANLTHVDFAEVDLRGADLRGTTLESSQFEYADIRGAVFDEKIQSGVNTSEESPIFSAPMQELANSLSPLITTLLKEGTDKDLLSENTVIKLMQEIKELTPLNAETHNTHEGASQQYQEMINSILTHVGETGIELLLDSLRDDKETPSDAVAKILQGLSQDLRLSKQATTEDLLSQLIKRLDRTV</sequence>
<dbReference type="InterPro" id="IPR051082">
    <property type="entry name" value="Pentapeptide-BTB/POZ_domain"/>
</dbReference>